<protein>
    <submittedName>
        <fullName evidence="2">Uncharacterized protein</fullName>
    </submittedName>
</protein>
<feature type="compositionally biased region" description="Low complexity" evidence="1">
    <location>
        <begin position="27"/>
        <end position="69"/>
    </location>
</feature>
<gene>
    <name evidence="2" type="ORF">KKR89_04145</name>
</gene>
<sequence>MSSAPRRPRRAVRPSSSVGTDESVLHARLPALPSATSPPRAAAARHASADAPDAGAPDVAGAGGVAEASGGPGPTAAGVTVDDLWRATRSADDSDRGWGREEPSSNDERLRREKPPHW</sequence>
<keyword evidence="3" id="KW-1185">Reference proteome</keyword>
<reference evidence="2 3" key="1">
    <citation type="submission" date="2021-05" db="EMBL/GenBank/DDBJ databases">
        <title>Novel species in genus Cellulomonas.</title>
        <authorList>
            <person name="Zhang G."/>
        </authorList>
    </citation>
    <scope>NUCLEOTIDE SEQUENCE [LARGE SCALE GENOMIC DNA]</scope>
    <source>
        <strain evidence="3">zg-ZUI157</strain>
    </source>
</reference>
<evidence type="ECO:0000313" key="2">
    <source>
        <dbReference type="EMBL" id="QWC16838.1"/>
    </source>
</evidence>
<feature type="compositionally biased region" description="Basic residues" evidence="1">
    <location>
        <begin position="1"/>
        <end position="12"/>
    </location>
</feature>
<proteinExistence type="predicted"/>
<feature type="compositionally biased region" description="Basic and acidic residues" evidence="1">
    <location>
        <begin position="83"/>
        <end position="118"/>
    </location>
</feature>
<evidence type="ECO:0000313" key="3">
    <source>
        <dbReference type="Proteomes" id="UP000679335"/>
    </source>
</evidence>
<dbReference type="EMBL" id="CP076023">
    <property type="protein sequence ID" value="QWC16838.1"/>
    <property type="molecule type" value="Genomic_DNA"/>
</dbReference>
<dbReference type="Proteomes" id="UP000679335">
    <property type="component" value="Chromosome"/>
</dbReference>
<name>A0ABX8GKY5_9CELL</name>
<evidence type="ECO:0000256" key="1">
    <source>
        <dbReference type="SAM" id="MobiDB-lite"/>
    </source>
</evidence>
<dbReference type="RefSeq" id="WP_208197993.1">
    <property type="nucleotide sequence ID" value="NZ_CP076023.1"/>
</dbReference>
<organism evidence="2 3">
    <name type="scientific">Cellulomonas dongxiuzhuiae</name>
    <dbReference type="NCBI Taxonomy" id="2819979"/>
    <lineage>
        <taxon>Bacteria</taxon>
        <taxon>Bacillati</taxon>
        <taxon>Actinomycetota</taxon>
        <taxon>Actinomycetes</taxon>
        <taxon>Micrococcales</taxon>
        <taxon>Cellulomonadaceae</taxon>
        <taxon>Cellulomonas</taxon>
    </lineage>
</organism>
<feature type="region of interest" description="Disordered" evidence="1">
    <location>
        <begin position="1"/>
        <end position="118"/>
    </location>
</feature>
<accession>A0ABX8GKY5</accession>